<feature type="region of interest" description="Disordered" evidence="3">
    <location>
        <begin position="105"/>
        <end position="140"/>
    </location>
</feature>
<dbReference type="Proteomes" id="UP001174314">
    <property type="component" value="Chromosome"/>
</dbReference>
<dbReference type="AlphaFoldDB" id="A0AAU0PZN3"/>
<evidence type="ECO:0000313" key="5">
    <source>
        <dbReference type="Proteomes" id="UP001174314"/>
    </source>
</evidence>
<proteinExistence type="predicted"/>
<accession>A0AAU0PZN3</accession>
<gene>
    <name evidence="4" type="ORF">Q0N40_07480</name>
</gene>
<reference evidence="4 5" key="1">
    <citation type="submission" date="2023-10" db="EMBL/GenBank/DDBJ databases">
        <title>complete genome sequence of Corynebacterium pseudokroppenstedtii P15-C1.</title>
        <authorList>
            <person name="Bruggemann H."/>
            <person name="Poehlein A."/>
        </authorList>
    </citation>
    <scope>NUCLEOTIDE SEQUENCE [LARGE SCALE GENOMIC DNA]</scope>
    <source>
        <strain evidence="4 5">P15_C1</strain>
    </source>
</reference>
<dbReference type="KEGG" id="cpsk:Q0N40_07480"/>
<evidence type="ECO:0000256" key="3">
    <source>
        <dbReference type="SAM" id="MobiDB-lite"/>
    </source>
</evidence>
<dbReference type="InterPro" id="IPR012340">
    <property type="entry name" value="NA-bd_OB-fold"/>
</dbReference>
<dbReference type="CDD" id="cd04496">
    <property type="entry name" value="SSB_OBF"/>
    <property type="match status" value="1"/>
</dbReference>
<dbReference type="Gene3D" id="2.40.50.140">
    <property type="entry name" value="Nucleic acid-binding proteins"/>
    <property type="match status" value="1"/>
</dbReference>
<evidence type="ECO:0000313" key="4">
    <source>
        <dbReference type="EMBL" id="WPF24383.1"/>
    </source>
</evidence>
<keyword evidence="5" id="KW-1185">Reference proteome</keyword>
<name>A0AAU0PZN3_9CORY</name>
<keyword evidence="1 2" id="KW-0238">DNA-binding</keyword>
<organism evidence="4 5">
    <name type="scientific">Corynebacterium pseudokroppenstedtii</name>
    <dbReference type="NCBI Taxonomy" id="2804917"/>
    <lineage>
        <taxon>Bacteria</taxon>
        <taxon>Bacillati</taxon>
        <taxon>Actinomycetota</taxon>
        <taxon>Actinomycetes</taxon>
        <taxon>Mycobacteriales</taxon>
        <taxon>Corynebacteriaceae</taxon>
        <taxon>Corynebacterium</taxon>
    </lineage>
</organism>
<evidence type="ECO:0000256" key="1">
    <source>
        <dbReference type="ARBA" id="ARBA00023125"/>
    </source>
</evidence>
<dbReference type="SUPFAM" id="SSF50249">
    <property type="entry name" value="Nucleic acid-binding proteins"/>
    <property type="match status" value="1"/>
</dbReference>
<dbReference type="InterPro" id="IPR000424">
    <property type="entry name" value="Primosome_PriB/ssb"/>
</dbReference>
<sequence length="140" mass="15609">MLPKTEINGNAVADWQEGVTNNGTGYINGRVACNKNRRNQSDGSWETVAAFFVNVTWWNPPQGVTLPRKGDRVQTYGELSTQQFEDKTGAHRTSSQLTAAFVRTFPKQDKPKPQGGWEQQGRAAQQSAWNAQPDDDEPPF</sequence>
<evidence type="ECO:0000256" key="2">
    <source>
        <dbReference type="PIRNR" id="PIRNR002070"/>
    </source>
</evidence>
<dbReference type="RefSeq" id="WP_236883076.1">
    <property type="nucleotide sequence ID" value="NZ_CP137757.1"/>
</dbReference>
<protein>
    <recommendedName>
        <fullName evidence="2">Single-stranded DNA-binding protein</fullName>
    </recommendedName>
</protein>
<dbReference type="Pfam" id="PF00436">
    <property type="entry name" value="SSB"/>
    <property type="match status" value="1"/>
</dbReference>
<dbReference type="InterPro" id="IPR011344">
    <property type="entry name" value="ssDNA-bd"/>
</dbReference>
<dbReference type="PIRSF" id="PIRSF002070">
    <property type="entry name" value="SSB"/>
    <property type="match status" value="1"/>
</dbReference>
<dbReference type="PROSITE" id="PS50935">
    <property type="entry name" value="SSB"/>
    <property type="match status" value="1"/>
</dbReference>
<dbReference type="GO" id="GO:0006260">
    <property type="term" value="P:DNA replication"/>
    <property type="evidence" value="ECO:0007669"/>
    <property type="project" value="InterPro"/>
</dbReference>
<dbReference type="GO" id="GO:0003697">
    <property type="term" value="F:single-stranded DNA binding"/>
    <property type="evidence" value="ECO:0007669"/>
    <property type="project" value="InterPro"/>
</dbReference>
<dbReference type="EMBL" id="CP137757">
    <property type="protein sequence ID" value="WPF24383.1"/>
    <property type="molecule type" value="Genomic_DNA"/>
</dbReference>